<feature type="chain" id="PRO_5043566687" description="Peptidase inhibitor family I36" evidence="1">
    <location>
        <begin position="28"/>
        <end position="210"/>
    </location>
</feature>
<dbReference type="RefSeq" id="WP_306972209.1">
    <property type="nucleotide sequence ID" value="NZ_JAUSZV010000004.1"/>
</dbReference>
<gene>
    <name evidence="2" type="ORF">QFZ22_000616</name>
</gene>
<reference evidence="2" key="1">
    <citation type="submission" date="2023-07" db="EMBL/GenBank/DDBJ databases">
        <title>Comparative genomics of wheat-associated soil bacteria to identify genetic determinants of phenazine resistance.</title>
        <authorList>
            <person name="Mouncey N."/>
        </authorList>
    </citation>
    <scope>NUCLEOTIDE SEQUENCE</scope>
    <source>
        <strain evidence="2">V4I22</strain>
    </source>
</reference>
<dbReference type="Pfam" id="PF03995">
    <property type="entry name" value="Inhibitor_I36"/>
    <property type="match status" value="1"/>
</dbReference>
<comment type="caution">
    <text evidence="2">The sequence shown here is derived from an EMBL/GenBank/DDBJ whole genome shotgun (WGS) entry which is preliminary data.</text>
</comment>
<name>A0AAW8F5V6_9ACTN</name>
<dbReference type="EMBL" id="JAUSZV010000004">
    <property type="protein sequence ID" value="MDQ0904631.1"/>
    <property type="molecule type" value="Genomic_DNA"/>
</dbReference>
<dbReference type="Gene3D" id="2.60.20.10">
    <property type="entry name" value="Crystallins"/>
    <property type="match status" value="1"/>
</dbReference>
<evidence type="ECO:0000313" key="3">
    <source>
        <dbReference type="Proteomes" id="UP001234216"/>
    </source>
</evidence>
<organism evidence="2 3">
    <name type="scientific">Streptomyces canus</name>
    <dbReference type="NCBI Taxonomy" id="58343"/>
    <lineage>
        <taxon>Bacteria</taxon>
        <taxon>Bacillati</taxon>
        <taxon>Actinomycetota</taxon>
        <taxon>Actinomycetes</taxon>
        <taxon>Kitasatosporales</taxon>
        <taxon>Streptomycetaceae</taxon>
        <taxon>Streptomyces</taxon>
        <taxon>Streptomyces aurantiacus group</taxon>
    </lineage>
</organism>
<protein>
    <recommendedName>
        <fullName evidence="4">Peptidase inhibitor family I36</fullName>
    </recommendedName>
</protein>
<keyword evidence="1" id="KW-0732">Signal</keyword>
<feature type="signal peptide" evidence="1">
    <location>
        <begin position="1"/>
        <end position="27"/>
    </location>
</feature>
<dbReference type="Proteomes" id="UP001234216">
    <property type="component" value="Unassembled WGS sequence"/>
</dbReference>
<dbReference type="AlphaFoldDB" id="A0AAW8F5V6"/>
<evidence type="ECO:0000313" key="2">
    <source>
        <dbReference type="EMBL" id="MDQ0904631.1"/>
    </source>
</evidence>
<sequence length="210" mass="22899">MRRPLRNLAILAFSGAAALGMTNTASAAPETLQQQIDSTIAQHGGTQISAYEISWENGDVIMAFPLPGEEKAPPPSAAAREVQRKAAEKEAAKRGITISPAAQPPAATVGGCPTETIGNDWYCFYQDDNYGNRRLQWNAEHLSNVYFSDYGFEDEASSWVNGGGKTIWVYDQTAGKPQGTGPRIWTENDHSHSTYVGDANNDRANWFRTS</sequence>
<evidence type="ECO:0000256" key="1">
    <source>
        <dbReference type="SAM" id="SignalP"/>
    </source>
</evidence>
<evidence type="ECO:0008006" key="4">
    <source>
        <dbReference type="Google" id="ProtNLM"/>
    </source>
</evidence>
<proteinExistence type="predicted"/>
<accession>A0AAW8F5V6</accession>